<dbReference type="EMBL" id="BAABFO010000002">
    <property type="protein sequence ID" value="GAA4325286.1"/>
    <property type="molecule type" value="Genomic_DNA"/>
</dbReference>
<organism evidence="2 3">
    <name type="scientific">Pigmentiphaga soli</name>
    <dbReference type="NCBI Taxonomy" id="1007095"/>
    <lineage>
        <taxon>Bacteria</taxon>
        <taxon>Pseudomonadati</taxon>
        <taxon>Pseudomonadota</taxon>
        <taxon>Betaproteobacteria</taxon>
        <taxon>Burkholderiales</taxon>
        <taxon>Alcaligenaceae</taxon>
        <taxon>Pigmentiphaga</taxon>
    </lineage>
</organism>
<dbReference type="Proteomes" id="UP001501671">
    <property type="component" value="Unassembled WGS sequence"/>
</dbReference>
<name>A0ABP8GJ77_9BURK</name>
<evidence type="ECO:0000313" key="3">
    <source>
        <dbReference type="Proteomes" id="UP001501671"/>
    </source>
</evidence>
<evidence type="ECO:0000313" key="2">
    <source>
        <dbReference type="EMBL" id="GAA4325286.1"/>
    </source>
</evidence>
<keyword evidence="1" id="KW-0732">Signal</keyword>
<gene>
    <name evidence="2" type="ORF">GCM10023144_07500</name>
</gene>
<evidence type="ECO:0008006" key="4">
    <source>
        <dbReference type="Google" id="ProtNLM"/>
    </source>
</evidence>
<keyword evidence="3" id="KW-1185">Reference proteome</keyword>
<feature type="chain" id="PRO_5047439159" description="DUF3887 domain-containing protein" evidence="1">
    <location>
        <begin position="32"/>
        <end position="142"/>
    </location>
</feature>
<accession>A0ABP8GJ77</accession>
<comment type="caution">
    <text evidence="2">The sequence shown here is derived from an EMBL/GenBank/DDBJ whole genome shotgun (WGS) entry which is preliminary data.</text>
</comment>
<proteinExistence type="predicted"/>
<feature type="signal peptide" evidence="1">
    <location>
        <begin position="1"/>
        <end position="31"/>
    </location>
</feature>
<evidence type="ECO:0000256" key="1">
    <source>
        <dbReference type="SAM" id="SignalP"/>
    </source>
</evidence>
<protein>
    <recommendedName>
        <fullName evidence="4">DUF3887 domain-containing protein</fullName>
    </recommendedName>
</protein>
<sequence>METLVNKFLVRCLIPTLLCLAVPALAPLARAQAPAPAAIGNGTETESALLKTLLAAIQDRDYQRFVSTGNEDFAKLDRAQFDAVAAELGPRLQQGYEAIRLGDYHQQNYDFSLWKLTFKDGGDDLIGTLNVINGRVGGFVLR</sequence>
<reference evidence="3" key="1">
    <citation type="journal article" date="2019" name="Int. J. Syst. Evol. Microbiol.">
        <title>The Global Catalogue of Microorganisms (GCM) 10K type strain sequencing project: providing services to taxonomists for standard genome sequencing and annotation.</title>
        <authorList>
            <consortium name="The Broad Institute Genomics Platform"/>
            <consortium name="The Broad Institute Genome Sequencing Center for Infectious Disease"/>
            <person name="Wu L."/>
            <person name="Ma J."/>
        </authorList>
    </citation>
    <scope>NUCLEOTIDE SEQUENCE [LARGE SCALE GENOMIC DNA]</scope>
    <source>
        <strain evidence="3">JCM 17666</strain>
    </source>
</reference>